<evidence type="ECO:0000256" key="4">
    <source>
        <dbReference type="SAM" id="Phobius"/>
    </source>
</evidence>
<accession>A0ABQ9F598</accession>
<keyword evidence="4" id="KW-0472">Membrane</keyword>
<keyword evidence="4" id="KW-0812">Transmembrane</keyword>
<name>A0ABQ9F598_TEGGR</name>
<protein>
    <recommendedName>
        <fullName evidence="7">Cytochrome P450</fullName>
    </recommendedName>
</protein>
<evidence type="ECO:0008006" key="7">
    <source>
        <dbReference type="Google" id="ProtNLM"/>
    </source>
</evidence>
<dbReference type="Proteomes" id="UP001217089">
    <property type="component" value="Unassembled WGS sequence"/>
</dbReference>
<dbReference type="InterPro" id="IPR002401">
    <property type="entry name" value="Cyt_P450_E_grp-I"/>
</dbReference>
<comment type="similarity">
    <text evidence="1">Belongs to the cytochrome P450 family.</text>
</comment>
<keyword evidence="3" id="KW-0408">Iron</keyword>
<dbReference type="Gene3D" id="1.10.630.10">
    <property type="entry name" value="Cytochrome P450"/>
    <property type="match status" value="1"/>
</dbReference>
<dbReference type="Pfam" id="PF00067">
    <property type="entry name" value="p450"/>
    <property type="match status" value="1"/>
</dbReference>
<evidence type="ECO:0000256" key="3">
    <source>
        <dbReference type="ARBA" id="ARBA00023004"/>
    </source>
</evidence>
<evidence type="ECO:0000313" key="6">
    <source>
        <dbReference type="Proteomes" id="UP001217089"/>
    </source>
</evidence>
<organism evidence="5 6">
    <name type="scientific">Tegillarca granosa</name>
    <name type="common">Malaysian cockle</name>
    <name type="synonym">Anadara granosa</name>
    <dbReference type="NCBI Taxonomy" id="220873"/>
    <lineage>
        <taxon>Eukaryota</taxon>
        <taxon>Metazoa</taxon>
        <taxon>Spiralia</taxon>
        <taxon>Lophotrochozoa</taxon>
        <taxon>Mollusca</taxon>
        <taxon>Bivalvia</taxon>
        <taxon>Autobranchia</taxon>
        <taxon>Pteriomorphia</taxon>
        <taxon>Arcoida</taxon>
        <taxon>Arcoidea</taxon>
        <taxon>Arcidae</taxon>
        <taxon>Tegillarca</taxon>
    </lineage>
</organism>
<comment type="caution">
    <text evidence="5">The sequence shown here is derived from an EMBL/GenBank/DDBJ whole genome shotgun (WGS) entry which is preliminary data.</text>
</comment>
<dbReference type="SUPFAM" id="SSF48264">
    <property type="entry name" value="Cytochrome P450"/>
    <property type="match status" value="1"/>
</dbReference>
<sequence>MREFKSELIPDKDIYTTAVHADSTMSTIPGPTSFPIVGNLLQLRKAKVGQHYEFYLDLAKQYGEIYRLFIGRQLIVRLNSTDIIREAFLENADVFGGRKDFLLNGGRGLLCSSGESYRQLQSVFKEKMMNFETVVSDKRTYEDIYLSETQHLKEYLNESQQSPIEISQLLVAANLNIILNILFGIRYDYEDDTLKDMSDAEIIFSKDQPPISILEFLFPFLKPLLGNLEQTTPQKTLSSLIEAEIKKCKESFDKDNIRGLCDMFILAGNNEEITGETFSENNILCAFFDIVISICNIGVLLSWCIVYMVKFPEIQRKCRDEINMVVGSKRTVKLANRGDMNYNQATIKEISLQSNVVPIFVPRIATADGYLRGHFIPEGSRRCLGATIADDVSFLMFTNLLQNFAIDKYCEKDDFDFKAHLGFIMSTPNFRFRTLFE</sequence>
<dbReference type="InterPro" id="IPR001128">
    <property type="entry name" value="Cyt_P450"/>
</dbReference>
<dbReference type="PRINTS" id="PR00463">
    <property type="entry name" value="EP450I"/>
</dbReference>
<evidence type="ECO:0000313" key="5">
    <source>
        <dbReference type="EMBL" id="KAJ8312547.1"/>
    </source>
</evidence>
<evidence type="ECO:0000256" key="2">
    <source>
        <dbReference type="ARBA" id="ARBA00022723"/>
    </source>
</evidence>
<keyword evidence="4" id="KW-1133">Transmembrane helix</keyword>
<dbReference type="InterPro" id="IPR050182">
    <property type="entry name" value="Cytochrome_P450_fam2"/>
</dbReference>
<feature type="transmembrane region" description="Helical" evidence="4">
    <location>
        <begin position="286"/>
        <end position="309"/>
    </location>
</feature>
<keyword evidence="6" id="KW-1185">Reference proteome</keyword>
<reference evidence="5 6" key="1">
    <citation type="submission" date="2022-12" db="EMBL/GenBank/DDBJ databases">
        <title>Chromosome-level genome of Tegillarca granosa.</title>
        <authorList>
            <person name="Kim J."/>
        </authorList>
    </citation>
    <scope>NUCLEOTIDE SEQUENCE [LARGE SCALE GENOMIC DNA]</scope>
    <source>
        <strain evidence="5">Teg-2019</strain>
        <tissue evidence="5">Adductor muscle</tissue>
    </source>
</reference>
<evidence type="ECO:0000256" key="1">
    <source>
        <dbReference type="ARBA" id="ARBA00010617"/>
    </source>
</evidence>
<keyword evidence="2" id="KW-0479">Metal-binding</keyword>
<proteinExistence type="inferred from homology"/>
<dbReference type="InterPro" id="IPR036396">
    <property type="entry name" value="Cyt_P450_sf"/>
</dbReference>
<dbReference type="EMBL" id="JARBDR010000440">
    <property type="protein sequence ID" value="KAJ8312547.1"/>
    <property type="molecule type" value="Genomic_DNA"/>
</dbReference>
<gene>
    <name evidence="5" type="ORF">KUTeg_009920</name>
</gene>
<dbReference type="PANTHER" id="PTHR24300">
    <property type="entry name" value="CYTOCHROME P450 508A4-RELATED"/>
    <property type="match status" value="1"/>
</dbReference>